<evidence type="ECO:0000256" key="1">
    <source>
        <dbReference type="SAM" id="MobiDB-lite"/>
    </source>
</evidence>
<feature type="region of interest" description="Disordered" evidence="1">
    <location>
        <begin position="33"/>
        <end position="57"/>
    </location>
</feature>
<dbReference type="EMBL" id="JAPFQP010000001">
    <property type="protein sequence ID" value="MCX2718907.1"/>
    <property type="molecule type" value="Genomic_DNA"/>
</dbReference>
<evidence type="ECO:0000313" key="4">
    <source>
        <dbReference type="Proteomes" id="UP001207116"/>
    </source>
</evidence>
<accession>A0AAE3SNW9</accession>
<protein>
    <recommendedName>
        <fullName evidence="2">DUF7151 domain-containing protein</fullName>
    </recommendedName>
</protein>
<organism evidence="3 4">
    <name type="scientific">Lentiprolixibacter aurantiacus</name>
    <dbReference type="NCBI Taxonomy" id="2993939"/>
    <lineage>
        <taxon>Bacteria</taxon>
        <taxon>Pseudomonadati</taxon>
        <taxon>Bacteroidota</taxon>
        <taxon>Flavobacteriia</taxon>
        <taxon>Flavobacteriales</taxon>
        <taxon>Flavobacteriaceae</taxon>
        <taxon>Lentiprolixibacter</taxon>
    </lineage>
</organism>
<gene>
    <name evidence="3" type="ORF">OO016_04765</name>
</gene>
<dbReference type="InterPro" id="IPR018247">
    <property type="entry name" value="EF_Hand_1_Ca_BS"/>
</dbReference>
<name>A0AAE3SNW9_9FLAO</name>
<evidence type="ECO:0000259" key="2">
    <source>
        <dbReference type="Pfam" id="PF23657"/>
    </source>
</evidence>
<dbReference type="PROSITE" id="PS51257">
    <property type="entry name" value="PROKAR_LIPOPROTEIN"/>
    <property type="match status" value="1"/>
</dbReference>
<dbReference type="Proteomes" id="UP001207116">
    <property type="component" value="Unassembled WGS sequence"/>
</dbReference>
<keyword evidence="4" id="KW-1185">Reference proteome</keyword>
<dbReference type="PROSITE" id="PS00018">
    <property type="entry name" value="EF_HAND_1"/>
    <property type="match status" value="1"/>
</dbReference>
<reference evidence="3" key="1">
    <citation type="submission" date="2022-11" db="EMBL/GenBank/DDBJ databases">
        <title>The characterization of three novel Bacteroidetes species and genomic analysis of their roles in tidal elemental geochemical cycles.</title>
        <authorList>
            <person name="Ma K.-J."/>
        </authorList>
    </citation>
    <scope>NUCLEOTIDE SEQUENCE</scope>
    <source>
        <strain evidence="3">M415</strain>
    </source>
</reference>
<feature type="domain" description="DUF7151" evidence="2">
    <location>
        <begin position="59"/>
        <end position="104"/>
    </location>
</feature>
<evidence type="ECO:0000313" key="3">
    <source>
        <dbReference type="EMBL" id="MCX2718907.1"/>
    </source>
</evidence>
<dbReference type="AlphaFoldDB" id="A0AAE3SNW9"/>
<dbReference type="Gene3D" id="1.20.5.320">
    <property type="entry name" value="6-Phosphogluconate Dehydrogenase, domain 3"/>
    <property type="match status" value="1"/>
</dbReference>
<dbReference type="RefSeq" id="WP_266011267.1">
    <property type="nucleotide sequence ID" value="NZ_JAPFQP010000001.1"/>
</dbReference>
<comment type="caution">
    <text evidence="3">The sequence shown here is derived from an EMBL/GenBank/DDBJ whole genome shotgun (WGS) entry which is preliminary data.</text>
</comment>
<dbReference type="InterPro" id="IPR055575">
    <property type="entry name" value="DUF7151"/>
</dbReference>
<sequence length="274" mass="29721">MKKFDVSFINRAITLITAFLVVIACTKETIIQGQPGPQGIQGEKGDPGQDGQDGQDGYNTVVSVVVIDPGQACTNGGFEIFFGLDTNENGQLDENEIQGSTIVCNGEDGQDGADGADGINCWDTNGNGVNDPAEDVNGDGVFDTSDCQGQSNDNIVDLNGVWNTDEVLQGSAIQMTTFNSLFVPDATNGENTYYVDILWDNRLAEDVAFTPTNTNSYRMINPVAVIIGTDRVLEGLEFENFGKDNERLYVLIRNVRINSSDPIIVYFEGYLSRN</sequence>
<dbReference type="Pfam" id="PF23657">
    <property type="entry name" value="DUF7151"/>
    <property type="match status" value="1"/>
</dbReference>
<proteinExistence type="predicted"/>